<proteinExistence type="predicted"/>
<gene>
    <name evidence="2" type="ORF">PG994_005098</name>
</gene>
<keyword evidence="3" id="KW-1185">Reference proteome</keyword>
<name>A0ABR1VSF7_9PEZI</name>
<evidence type="ECO:0000313" key="2">
    <source>
        <dbReference type="EMBL" id="KAK8074199.1"/>
    </source>
</evidence>
<feature type="region of interest" description="Disordered" evidence="1">
    <location>
        <begin position="1"/>
        <end position="28"/>
    </location>
</feature>
<feature type="compositionally biased region" description="Basic residues" evidence="1">
    <location>
        <begin position="81"/>
        <end position="94"/>
    </location>
</feature>
<dbReference type="Proteomes" id="UP001480595">
    <property type="component" value="Unassembled WGS sequence"/>
</dbReference>
<organism evidence="2 3">
    <name type="scientific">Apiospora phragmitis</name>
    <dbReference type="NCBI Taxonomy" id="2905665"/>
    <lineage>
        <taxon>Eukaryota</taxon>
        <taxon>Fungi</taxon>
        <taxon>Dikarya</taxon>
        <taxon>Ascomycota</taxon>
        <taxon>Pezizomycotina</taxon>
        <taxon>Sordariomycetes</taxon>
        <taxon>Xylariomycetidae</taxon>
        <taxon>Amphisphaeriales</taxon>
        <taxon>Apiosporaceae</taxon>
        <taxon>Apiospora</taxon>
    </lineage>
</organism>
<evidence type="ECO:0000313" key="3">
    <source>
        <dbReference type="Proteomes" id="UP001480595"/>
    </source>
</evidence>
<sequence>MAPKKNNANGNEAAAGTTGDDTNTMTPAEMKPWVPLFELKGKKNVMQRFNRLCTKLGFFKAEPAAGADGPSTPGGAPAAPTKKKNTGGRRKKKNAVTAPATVTTPDKERSKSGRLAGIQTTKTASNGWCDLKNKIKPAFEQLMIAYLNEREFMLACLAWQCLKNDIKSDFLMLVELRVSKTVKRASNIWSGLKQKFIQESTWSGSSMAQA</sequence>
<accession>A0ABR1VSF7</accession>
<comment type="caution">
    <text evidence="2">The sequence shown here is derived from an EMBL/GenBank/DDBJ whole genome shotgun (WGS) entry which is preliminary data.</text>
</comment>
<reference evidence="2 3" key="1">
    <citation type="submission" date="2023-01" db="EMBL/GenBank/DDBJ databases">
        <title>Analysis of 21 Apiospora genomes using comparative genomics revels a genus with tremendous synthesis potential of carbohydrate active enzymes and secondary metabolites.</title>
        <authorList>
            <person name="Sorensen T."/>
        </authorList>
    </citation>
    <scope>NUCLEOTIDE SEQUENCE [LARGE SCALE GENOMIC DNA]</scope>
    <source>
        <strain evidence="2 3">CBS 135458</strain>
    </source>
</reference>
<dbReference type="GeneID" id="92089570"/>
<evidence type="ECO:0000256" key="1">
    <source>
        <dbReference type="SAM" id="MobiDB-lite"/>
    </source>
</evidence>
<protein>
    <submittedName>
        <fullName evidence="2">Uncharacterized protein</fullName>
    </submittedName>
</protein>
<dbReference type="EMBL" id="JAQQWL010000005">
    <property type="protein sequence ID" value="KAK8074199.1"/>
    <property type="molecule type" value="Genomic_DNA"/>
</dbReference>
<feature type="compositionally biased region" description="Low complexity" evidence="1">
    <location>
        <begin position="65"/>
        <end position="80"/>
    </location>
</feature>
<feature type="region of interest" description="Disordered" evidence="1">
    <location>
        <begin position="65"/>
        <end position="115"/>
    </location>
</feature>
<dbReference type="RefSeq" id="XP_066718674.1">
    <property type="nucleotide sequence ID" value="XM_066856507.1"/>
</dbReference>
<feature type="compositionally biased region" description="Low complexity" evidence="1">
    <location>
        <begin position="95"/>
        <end position="104"/>
    </location>
</feature>